<organism evidence="8 9">
    <name type="scientific">Ensete ventricosum</name>
    <name type="common">Abyssinian banana</name>
    <name type="synonym">Musa ensete</name>
    <dbReference type="NCBI Taxonomy" id="4639"/>
    <lineage>
        <taxon>Eukaryota</taxon>
        <taxon>Viridiplantae</taxon>
        <taxon>Streptophyta</taxon>
        <taxon>Embryophyta</taxon>
        <taxon>Tracheophyta</taxon>
        <taxon>Spermatophyta</taxon>
        <taxon>Magnoliopsida</taxon>
        <taxon>Liliopsida</taxon>
        <taxon>Zingiberales</taxon>
        <taxon>Musaceae</taxon>
        <taxon>Ensete</taxon>
    </lineage>
</organism>
<dbReference type="PANTHER" id="PTHR31717">
    <property type="entry name" value="ZINC FINGER PROTEIN CONSTANS-LIKE 10"/>
    <property type="match status" value="1"/>
</dbReference>
<dbReference type="Pfam" id="PF06203">
    <property type="entry name" value="CCT"/>
    <property type="match status" value="1"/>
</dbReference>
<sequence length="587" mass="63287">MDNTASSCLQSRGSHRPPGHVSAIGYRPQDGAGESTISPLPRAGLFLRAVGSSSDRRDRLSAPCARKLTEARRISRAPSLLPHRATAARVSDVGIAAVPDHPTGDVARRVFHVSTIPSRLPSRSIPAGHVWLRQSQGMSYPSHRHRPTASGARRHSDGGSLIGSSSTGIGSPQIAHPTLGFHFYLPRRKGACGSRRPFGIVAFALMNYLLSIALAWAVFVISARSKDLWSTAVRCIEENASLCQNCDWNGHGGLALTSEHQRQTINCYSGCPSAAEFSRIWSFFEFPDMEEPDFEKGLMTINENSVTNCWGPPEDSSTANLGSNGKMNDTKAVDKANPWVGSSSASGLNAMSCSADRPAGSMDSTTPKTSCPGTDDVDFCKDDFYEGFTMGDVDMTFENYEELFGASHNQTGDLFDDAGIEGFFDMKENSATNSICHGESAEEVKQTQATCSNAVSADLAMSNPEGNADSSLALPGRQVHSTLSFSFSGVTGESSAGEDQDCGMSGMLLTGEPPCYHAGPGNSSLPTSIRESALIRYKEKKKTRKFDKKIRYASRKARADVRRRVKGRFVKAGEAYDYDPLSQTRSC</sequence>
<dbReference type="PANTHER" id="PTHR31717:SF138">
    <property type="entry name" value="CONSTANS-LIKE PROTEIN DAYS TO HEADING ON CHROMOSOME 2"/>
    <property type="match status" value="1"/>
</dbReference>
<evidence type="ECO:0000313" key="8">
    <source>
        <dbReference type="EMBL" id="KAJ8461297.1"/>
    </source>
</evidence>
<accession>A0AAV8PRV5</accession>
<comment type="subcellular location">
    <subcellularLocation>
        <location evidence="1 4">Nucleus</location>
    </subcellularLocation>
</comment>
<proteinExistence type="predicted"/>
<dbReference type="GO" id="GO:0005634">
    <property type="term" value="C:nucleus"/>
    <property type="evidence" value="ECO:0007669"/>
    <property type="project" value="UniProtKB-SubCell"/>
</dbReference>
<dbReference type="InterPro" id="IPR010402">
    <property type="entry name" value="CCT_domain"/>
</dbReference>
<evidence type="ECO:0000313" key="9">
    <source>
        <dbReference type="Proteomes" id="UP001222027"/>
    </source>
</evidence>
<dbReference type="AlphaFoldDB" id="A0AAV8PRV5"/>
<evidence type="ECO:0000256" key="6">
    <source>
        <dbReference type="SAM" id="Phobius"/>
    </source>
</evidence>
<dbReference type="PROSITE" id="PS51017">
    <property type="entry name" value="CCT"/>
    <property type="match status" value="1"/>
</dbReference>
<evidence type="ECO:0000256" key="3">
    <source>
        <dbReference type="ARBA" id="ARBA00023242"/>
    </source>
</evidence>
<dbReference type="EMBL" id="JAQQAF010000009">
    <property type="protein sequence ID" value="KAJ8461297.1"/>
    <property type="molecule type" value="Genomic_DNA"/>
</dbReference>
<keyword evidence="6" id="KW-0472">Membrane</keyword>
<evidence type="ECO:0000256" key="1">
    <source>
        <dbReference type="ARBA" id="ARBA00004123"/>
    </source>
</evidence>
<gene>
    <name evidence="8" type="ORF">OPV22_034223</name>
</gene>
<evidence type="ECO:0000259" key="7">
    <source>
        <dbReference type="PROSITE" id="PS51017"/>
    </source>
</evidence>
<name>A0AAV8PRV5_ENSVE</name>
<protein>
    <recommendedName>
        <fullName evidence="7">CCT domain-containing protein</fullName>
    </recommendedName>
</protein>
<keyword evidence="6" id="KW-1133">Transmembrane helix</keyword>
<evidence type="ECO:0000256" key="5">
    <source>
        <dbReference type="SAM" id="MobiDB-lite"/>
    </source>
</evidence>
<evidence type="ECO:0000256" key="2">
    <source>
        <dbReference type="ARBA" id="ARBA00022737"/>
    </source>
</evidence>
<feature type="compositionally biased region" description="Polar residues" evidence="5">
    <location>
        <begin position="1"/>
        <end position="12"/>
    </location>
</feature>
<feature type="domain" description="CCT" evidence="7">
    <location>
        <begin position="530"/>
        <end position="572"/>
    </location>
</feature>
<feature type="region of interest" description="Disordered" evidence="5">
    <location>
        <begin position="1"/>
        <end position="38"/>
    </location>
</feature>
<keyword evidence="9" id="KW-1185">Reference proteome</keyword>
<keyword evidence="2" id="KW-0677">Repeat</keyword>
<keyword evidence="6" id="KW-0812">Transmembrane</keyword>
<reference evidence="8 9" key="1">
    <citation type="submission" date="2022-12" db="EMBL/GenBank/DDBJ databases">
        <title>Chromosome-scale assembly of the Ensete ventricosum genome.</title>
        <authorList>
            <person name="Dussert Y."/>
            <person name="Stocks J."/>
            <person name="Wendawek A."/>
            <person name="Woldeyes F."/>
            <person name="Nichols R.A."/>
            <person name="Borrell J.S."/>
        </authorList>
    </citation>
    <scope>NUCLEOTIDE SEQUENCE [LARGE SCALE GENOMIC DNA]</scope>
    <source>
        <strain evidence="9">cv. Maze</strain>
        <tissue evidence="8">Seeds</tissue>
    </source>
</reference>
<dbReference type="Proteomes" id="UP001222027">
    <property type="component" value="Unassembled WGS sequence"/>
</dbReference>
<comment type="caution">
    <text evidence="8">The sequence shown here is derived from an EMBL/GenBank/DDBJ whole genome shotgun (WGS) entry which is preliminary data.</text>
</comment>
<evidence type="ECO:0000256" key="4">
    <source>
        <dbReference type="PROSITE-ProRule" id="PRU00357"/>
    </source>
</evidence>
<feature type="region of interest" description="Disordered" evidence="5">
    <location>
        <begin position="137"/>
        <end position="160"/>
    </location>
</feature>
<keyword evidence="3 4" id="KW-0539">Nucleus</keyword>
<feature type="transmembrane region" description="Helical" evidence="6">
    <location>
        <begin position="198"/>
        <end position="221"/>
    </location>
</feature>